<name>A0A377FRH4_9BACL</name>
<feature type="signal peptide" evidence="1">
    <location>
        <begin position="1"/>
        <end position="29"/>
    </location>
</feature>
<feature type="domain" description="Bacterial Ig" evidence="2">
    <location>
        <begin position="1032"/>
        <end position="1092"/>
    </location>
</feature>
<dbReference type="Pfam" id="PF17936">
    <property type="entry name" value="Big_6"/>
    <property type="match status" value="2"/>
</dbReference>
<dbReference type="Gene3D" id="2.60.40.10">
    <property type="entry name" value="Immunoglobulins"/>
    <property type="match status" value="4"/>
</dbReference>
<protein>
    <recommendedName>
        <fullName evidence="2">Bacterial Ig domain-containing protein</fullName>
    </recommendedName>
</protein>
<proteinExistence type="predicted"/>
<keyword evidence="1" id="KW-0732">Signal</keyword>
<dbReference type="Proteomes" id="UP000254060">
    <property type="component" value="Unassembled WGS sequence"/>
</dbReference>
<dbReference type="STRING" id="1397694.GCA_000702585_01025"/>
<dbReference type="EMBL" id="UGGP01000001">
    <property type="protein sequence ID" value="STO07164.1"/>
    <property type="molecule type" value="Genomic_DNA"/>
</dbReference>
<reference evidence="3 4" key="1">
    <citation type="submission" date="2018-06" db="EMBL/GenBank/DDBJ databases">
        <authorList>
            <consortium name="Pathogen Informatics"/>
            <person name="Doyle S."/>
        </authorList>
    </citation>
    <scope>NUCLEOTIDE SEQUENCE [LARGE SCALE GENOMIC DNA]</scope>
    <source>
        <strain evidence="3 4">NCTC13163</strain>
    </source>
</reference>
<gene>
    <name evidence="3" type="ORF">NCTC13163_00509</name>
</gene>
<evidence type="ECO:0000313" key="4">
    <source>
        <dbReference type="Proteomes" id="UP000254060"/>
    </source>
</evidence>
<evidence type="ECO:0000313" key="3">
    <source>
        <dbReference type="EMBL" id="STO07164.1"/>
    </source>
</evidence>
<dbReference type="InterPro" id="IPR041498">
    <property type="entry name" value="Big_6"/>
</dbReference>
<evidence type="ECO:0000256" key="1">
    <source>
        <dbReference type="SAM" id="SignalP"/>
    </source>
</evidence>
<accession>A0A377FRH4</accession>
<dbReference type="AlphaFoldDB" id="A0A377FRH4"/>
<dbReference type="InterPro" id="IPR013783">
    <property type="entry name" value="Ig-like_fold"/>
</dbReference>
<feature type="domain" description="Bacterial Ig" evidence="2">
    <location>
        <begin position="947"/>
        <end position="1023"/>
    </location>
</feature>
<sequence length="1107" mass="122829">MVALIKKSFTMFMVMMLVGTMIPPHQTSAATLIKTETNPNVVTGTTDQPNQDVTIVANEKIVRTKSDASKNYTYTFDKALVGQIAVYQRDAYGFDQLIDVTERKQPEAPATPVKPQDATYIGMINDEFVFFTHPNHTIHATYEGRVRDAIGELRIPKNKAETVSVYVSSPEKASTPIKTYSATAAATDIIQLDAPPHEMLRVSGKTLPYVSVNMKVGHEVKTGQADATGQFDFPFTGWEPRAYQNQTYTVQAAHLNQTTEGVQAFTMPAFVATMEKPLLVIEESLTQFRGVTLPGSVISLDGETCTISDEVGYFGCYYPQNDQSKRTFTIQQENATIFTKEVTVKRDVRTIKFETKMFDLDDAQLIGKATPNQTFIVTYEDRRAGYRQIRFRANSDTNGDIVFPLPKLYGVNFTVSYLDEYDYRNPLWEVRAEDNRLAPTPILKMQSDRVAISVPSFYYPNQSLTFEAKIEKADGRSLLEKADLNNPFIPLEVNDTFMIRTVLQDGRVSDWVEGKFDAIQKPLIPDLTNDTTLLKGTTEPNASLKFTSGVVREVKADAQGKFEFAVDLKKVNAFNVLVSASGKADQTFKYEVKDTVRPTLRVYEVLSDLGKQMDVEASESVNDFTIAYYKGTTLLREGIVKPIRSFPEHSSGFTTFAQLPVSNLKPDGVTHLIVKAKDRSGNWSEGNKVTVKDITRPKLTQQKYVLPGEHVIYGKTEPGAKVTFTYRSDKEKTVTVSKTGDFVIKTTDPIYSFKDGKHYSQVKITSMDAAGNRSYAYVSPVGEKIQDIRLDGGQKIWFYSPLDHMIQSQYEFTVNGKTVKQDQMGSVITWPNDITLPAKVTVKLINPDKTVKYDVTKTITKPYIGKNVSNVKFQQGLRAVTGVGEAHATLEVWSGSARIGRTSIDGTGKFNFNLIRAYKEGESLKFVTIHKLGKPSSLTIQAKDNTAPTKPTVNEISAVTTKITGKAEKGATVLITYNGHTYSTKANNSGVYAYAIKKWVPGKSVTIRAKDAAGNASSAAVQTIKHVFKQFSVNTLRSSHIYVTGKGHPGATVQVYNGASKVGKAVKVDAKGNFKAYVNKQRQGNMLTVEMTRSGYATKRINTAVQR</sequence>
<organism evidence="3 4">
    <name type="scientific">Exiguobacterium aurantiacum</name>
    <dbReference type="NCBI Taxonomy" id="33987"/>
    <lineage>
        <taxon>Bacteria</taxon>
        <taxon>Bacillati</taxon>
        <taxon>Bacillota</taxon>
        <taxon>Bacilli</taxon>
        <taxon>Bacillales</taxon>
        <taxon>Bacillales Family XII. Incertae Sedis</taxon>
        <taxon>Exiguobacterium</taxon>
    </lineage>
</organism>
<feature type="chain" id="PRO_5016911641" description="Bacterial Ig domain-containing protein" evidence="1">
    <location>
        <begin position="30"/>
        <end position="1107"/>
    </location>
</feature>
<evidence type="ECO:0000259" key="2">
    <source>
        <dbReference type="Pfam" id="PF17936"/>
    </source>
</evidence>
<dbReference type="NCBIfam" id="NF033510">
    <property type="entry name" value="Ca_tandemer"/>
    <property type="match status" value="1"/>
</dbReference>